<dbReference type="InterPro" id="IPR036390">
    <property type="entry name" value="WH_DNA-bd_sf"/>
</dbReference>
<name>A0A848L919_9BACT</name>
<gene>
    <name evidence="2" type="ORF">HG543_07750</name>
</gene>
<dbReference type="EMBL" id="JABBJJ010000025">
    <property type="protein sequence ID" value="NMO14752.1"/>
    <property type="molecule type" value="Genomic_DNA"/>
</dbReference>
<feature type="domain" description="Transcription regulator PadR N-terminal" evidence="1">
    <location>
        <begin position="17"/>
        <end position="90"/>
    </location>
</feature>
<evidence type="ECO:0000259" key="1">
    <source>
        <dbReference type="Pfam" id="PF03551"/>
    </source>
</evidence>
<accession>A0A848L919</accession>
<dbReference type="InterPro" id="IPR005149">
    <property type="entry name" value="Tscrpt_reg_PadR_N"/>
</dbReference>
<evidence type="ECO:0000313" key="3">
    <source>
        <dbReference type="Proteomes" id="UP000518300"/>
    </source>
</evidence>
<dbReference type="InterPro" id="IPR052509">
    <property type="entry name" value="Metal_resp_DNA-bind_regulator"/>
</dbReference>
<dbReference type="AlphaFoldDB" id="A0A848L919"/>
<dbReference type="Proteomes" id="UP000518300">
    <property type="component" value="Unassembled WGS sequence"/>
</dbReference>
<dbReference type="Gene3D" id="1.10.10.10">
    <property type="entry name" value="Winged helix-like DNA-binding domain superfamily/Winged helix DNA-binding domain"/>
    <property type="match status" value="1"/>
</dbReference>
<dbReference type="NCBIfam" id="TIGR03433">
    <property type="entry name" value="padR_acidobact"/>
    <property type="match status" value="1"/>
</dbReference>
<dbReference type="Pfam" id="PF03551">
    <property type="entry name" value="PadR"/>
    <property type="match status" value="1"/>
</dbReference>
<comment type="caution">
    <text evidence="2">The sequence shown here is derived from an EMBL/GenBank/DDBJ whole genome shotgun (WGS) entry which is preliminary data.</text>
</comment>
<reference evidence="2 3" key="1">
    <citation type="submission" date="2020-04" db="EMBL/GenBank/DDBJ databases">
        <title>Draft genome of Pyxidicoccus fallax type strain.</title>
        <authorList>
            <person name="Whitworth D.E."/>
        </authorList>
    </citation>
    <scope>NUCLEOTIDE SEQUENCE [LARGE SCALE GENOMIC DNA]</scope>
    <source>
        <strain evidence="2 3">DSM 14698</strain>
    </source>
</reference>
<evidence type="ECO:0000313" key="2">
    <source>
        <dbReference type="EMBL" id="NMO14752.1"/>
    </source>
</evidence>
<dbReference type="InterPro" id="IPR017799">
    <property type="entry name" value="Tscrpt_reg_PadR_acidobac-type"/>
</dbReference>
<organism evidence="2 3">
    <name type="scientific">Pyxidicoccus fallax</name>
    <dbReference type="NCBI Taxonomy" id="394095"/>
    <lineage>
        <taxon>Bacteria</taxon>
        <taxon>Pseudomonadati</taxon>
        <taxon>Myxococcota</taxon>
        <taxon>Myxococcia</taxon>
        <taxon>Myxococcales</taxon>
        <taxon>Cystobacterineae</taxon>
        <taxon>Myxococcaceae</taxon>
        <taxon>Pyxidicoccus</taxon>
    </lineage>
</organism>
<dbReference type="InterPro" id="IPR036388">
    <property type="entry name" value="WH-like_DNA-bd_sf"/>
</dbReference>
<dbReference type="SUPFAM" id="SSF46785">
    <property type="entry name" value="Winged helix' DNA-binding domain"/>
    <property type="match status" value="1"/>
</dbReference>
<protein>
    <submittedName>
        <fullName evidence="2">PadR family transcriptional regulator</fullName>
    </submittedName>
</protein>
<keyword evidence="3" id="KW-1185">Reference proteome</keyword>
<sequence>MANTSLELVQGTLDVLILKSLSWGPRHGYAVAESIGERSGQVLKVEEGALYPALHRLEKRGLLEAEWGLSENNRRAKFYKLTAAGRAHLRAEAQTWTRYAAAVSRVLETA</sequence>
<dbReference type="RefSeq" id="WP_169344049.1">
    <property type="nucleotide sequence ID" value="NZ_JABBJJ010000025.1"/>
</dbReference>
<proteinExistence type="predicted"/>
<dbReference type="PANTHER" id="PTHR33169:SF14">
    <property type="entry name" value="TRANSCRIPTIONAL REGULATOR RV3488"/>
    <property type="match status" value="1"/>
</dbReference>
<dbReference type="PANTHER" id="PTHR33169">
    <property type="entry name" value="PADR-FAMILY TRANSCRIPTIONAL REGULATOR"/>
    <property type="match status" value="1"/>
</dbReference>